<evidence type="ECO:0000313" key="3">
    <source>
        <dbReference type="Proteomes" id="UP000186601"/>
    </source>
</evidence>
<proteinExistence type="predicted"/>
<dbReference type="AlphaFoldDB" id="A0A2R6NM25"/>
<dbReference type="OrthoDB" id="2797886at2759"/>
<keyword evidence="3" id="KW-1185">Reference proteome</keyword>
<dbReference type="EMBL" id="MLYV02001076">
    <property type="protein sequence ID" value="PSR73389.1"/>
    <property type="molecule type" value="Genomic_DNA"/>
</dbReference>
<comment type="caution">
    <text evidence="2">The sequence shown here is derived from an EMBL/GenBank/DDBJ whole genome shotgun (WGS) entry which is preliminary data.</text>
</comment>
<feature type="compositionally biased region" description="Low complexity" evidence="1">
    <location>
        <begin position="72"/>
        <end position="94"/>
    </location>
</feature>
<reference evidence="2 3" key="1">
    <citation type="submission" date="2018-02" db="EMBL/GenBank/DDBJ databases">
        <title>Genome sequence of the basidiomycete white-rot fungus Phlebia centrifuga.</title>
        <authorList>
            <person name="Granchi Z."/>
            <person name="Peng M."/>
            <person name="de Vries R.P."/>
            <person name="Hilden K."/>
            <person name="Makela M.R."/>
            <person name="Grigoriev I."/>
            <person name="Riley R."/>
        </authorList>
    </citation>
    <scope>NUCLEOTIDE SEQUENCE [LARGE SCALE GENOMIC DNA]</scope>
    <source>
        <strain evidence="2 3">FBCC195</strain>
    </source>
</reference>
<gene>
    <name evidence="2" type="ORF">PHLCEN_2v10681</name>
</gene>
<protein>
    <submittedName>
        <fullName evidence="2">Uncharacterized protein</fullName>
    </submittedName>
</protein>
<accession>A0A2R6NM25</accession>
<dbReference type="Proteomes" id="UP000186601">
    <property type="component" value="Unassembled WGS sequence"/>
</dbReference>
<feature type="compositionally biased region" description="Polar residues" evidence="1">
    <location>
        <begin position="104"/>
        <end position="113"/>
    </location>
</feature>
<name>A0A2R6NM25_9APHY</name>
<feature type="region of interest" description="Disordered" evidence="1">
    <location>
        <begin position="26"/>
        <end position="162"/>
    </location>
</feature>
<feature type="compositionally biased region" description="Polar residues" evidence="1">
    <location>
        <begin position="145"/>
        <end position="158"/>
    </location>
</feature>
<organism evidence="2 3">
    <name type="scientific">Hermanssonia centrifuga</name>
    <dbReference type="NCBI Taxonomy" id="98765"/>
    <lineage>
        <taxon>Eukaryota</taxon>
        <taxon>Fungi</taxon>
        <taxon>Dikarya</taxon>
        <taxon>Basidiomycota</taxon>
        <taxon>Agaricomycotina</taxon>
        <taxon>Agaricomycetes</taxon>
        <taxon>Polyporales</taxon>
        <taxon>Meruliaceae</taxon>
        <taxon>Hermanssonia</taxon>
    </lineage>
</organism>
<evidence type="ECO:0000313" key="2">
    <source>
        <dbReference type="EMBL" id="PSR73389.1"/>
    </source>
</evidence>
<sequence>MSDPNLSEPDSPPPPAYEFCQEEFDQKVAHALEASQSEPQRSADEEEEWEAWNESVFEAAVAQLTLSDTQEASSSRSPTTASASASASHSRTFSGAEGNDYGAASSSSNNPENGVQPLRIVKKLSVKEKERPSWYAEAQLAGDHPTSQDASVITNHPRSSLRRADTYIERQQTPPPMFTDIGPSLDGPPYEGLVLTYVPGDSNPPSPLQSPRPTSIFGDALPPPPPLSPPASSTHRRSLPQPPIGQINSPPVSGGQVHRISPKPPTISPSINYPAPRVTFNPQVAYSNLKSSNRSGEESHLPQRIDAASFYNFFPVFV</sequence>
<feature type="region of interest" description="Disordered" evidence="1">
    <location>
        <begin position="196"/>
        <end position="274"/>
    </location>
</feature>
<evidence type="ECO:0000256" key="1">
    <source>
        <dbReference type="SAM" id="MobiDB-lite"/>
    </source>
</evidence>